<comment type="caution">
    <text evidence="2">The sequence shown here is derived from an EMBL/GenBank/DDBJ whole genome shotgun (WGS) entry which is preliminary data.</text>
</comment>
<dbReference type="Proteomes" id="UP000518206">
    <property type="component" value="Unassembled WGS sequence"/>
</dbReference>
<reference evidence="2 3" key="1">
    <citation type="submission" date="2020-08" db="EMBL/GenBank/DDBJ databases">
        <title>The Agave Microbiome: Exploring the role of microbial communities in plant adaptations to desert environments.</title>
        <authorList>
            <person name="Partida-Martinez L.P."/>
        </authorList>
    </citation>
    <scope>NUCLEOTIDE SEQUENCE [LARGE SCALE GENOMIC DNA]</scope>
    <source>
        <strain evidence="2 3">RAS26</strain>
    </source>
</reference>
<organism evidence="2 3">
    <name type="scientific">Cellulomonas cellasea</name>
    <dbReference type="NCBI Taxonomy" id="43670"/>
    <lineage>
        <taxon>Bacteria</taxon>
        <taxon>Bacillati</taxon>
        <taxon>Actinomycetota</taxon>
        <taxon>Actinomycetes</taxon>
        <taxon>Micrococcales</taxon>
        <taxon>Cellulomonadaceae</taxon>
        <taxon>Cellulomonas</taxon>
    </lineage>
</organism>
<reference evidence="2 3" key="2">
    <citation type="submission" date="2020-08" db="EMBL/GenBank/DDBJ databases">
        <authorList>
            <person name="Partida-Martinez L."/>
            <person name="Huntemann M."/>
            <person name="Clum A."/>
            <person name="Wang J."/>
            <person name="Palaniappan K."/>
            <person name="Ritter S."/>
            <person name="Chen I.-M."/>
            <person name="Stamatis D."/>
            <person name="Reddy T."/>
            <person name="O'Malley R."/>
            <person name="Daum C."/>
            <person name="Shapiro N."/>
            <person name="Ivanova N."/>
            <person name="Kyrpides N."/>
            <person name="Woyke T."/>
        </authorList>
    </citation>
    <scope>NUCLEOTIDE SEQUENCE [LARGE SCALE GENOMIC DNA]</scope>
    <source>
        <strain evidence="2 3">RAS26</strain>
    </source>
</reference>
<gene>
    <name evidence="2" type="ORF">FHR80_002594</name>
</gene>
<dbReference type="NCBIfam" id="NF041195">
    <property type="entry name" value="ScbA_BarX_GamBu"/>
    <property type="match status" value="1"/>
</dbReference>
<evidence type="ECO:0000313" key="3">
    <source>
        <dbReference type="Proteomes" id="UP000518206"/>
    </source>
</evidence>
<dbReference type="Pfam" id="PF03756">
    <property type="entry name" value="AfsA"/>
    <property type="match status" value="2"/>
</dbReference>
<dbReference type="RefSeq" id="WP_183296476.1">
    <property type="nucleotide sequence ID" value="NZ_JACHVX010000003.1"/>
</dbReference>
<accession>A0A7W4UGD9</accession>
<sequence>MITESLERPRSTLGGAGLSDRTTADRRLVHRSALSEVFVTDSRQVGDAAYEVGAQLPPQHGYFGDHTGRVPRVDPLLLLECCRQAETLVAHAYLGVPLGQHFVLRSWDMAFPGIGEIPVGYAPPTLRLLVEIEQPRTVHGVLRSLTYRVTLFVEQPVGESEVGHLSTEVMFASPMAYRALRDTRRRTTLVTSAGLRDAPVPPPVEPALVARTNERNVVLTSVEADEREVRGVLRLPFANPSLFDHAQDHVPAMVLTEAARQLALVALADTHGLSTQHTHVSAITGRFLQYVELDEPTVLHLELPPPPVRAAPDHPPRSTAAVRVVQGDRPAATIELALDTLPGPLAVRRAIA</sequence>
<feature type="domain" description="A-factor biosynthesis hotdog" evidence="1">
    <location>
        <begin position="28"/>
        <end position="154"/>
    </location>
</feature>
<dbReference type="InterPro" id="IPR005509">
    <property type="entry name" value="AfsA_hotdog_dom"/>
</dbReference>
<feature type="domain" description="A-factor biosynthesis hotdog" evidence="1">
    <location>
        <begin position="208"/>
        <end position="336"/>
    </location>
</feature>
<name>A0A7W4UGD9_9CELL</name>
<dbReference type="GO" id="GO:0016740">
    <property type="term" value="F:transferase activity"/>
    <property type="evidence" value="ECO:0007669"/>
    <property type="project" value="InterPro"/>
</dbReference>
<dbReference type="EMBL" id="JACHVX010000003">
    <property type="protein sequence ID" value="MBB2923669.1"/>
    <property type="molecule type" value="Genomic_DNA"/>
</dbReference>
<proteinExistence type="predicted"/>
<protein>
    <recommendedName>
        <fullName evidence="1">A-factor biosynthesis hotdog domain-containing protein</fullName>
    </recommendedName>
</protein>
<evidence type="ECO:0000259" key="1">
    <source>
        <dbReference type="Pfam" id="PF03756"/>
    </source>
</evidence>
<dbReference type="InterPro" id="IPR047757">
    <property type="entry name" value="AfsA-like"/>
</dbReference>
<evidence type="ECO:0000313" key="2">
    <source>
        <dbReference type="EMBL" id="MBB2923669.1"/>
    </source>
</evidence>
<dbReference type="AlphaFoldDB" id="A0A7W4UGD9"/>